<evidence type="ECO:0000313" key="4">
    <source>
        <dbReference type="Proteomes" id="UP000077202"/>
    </source>
</evidence>
<comment type="caution">
    <text evidence="3">The sequence shown here is derived from an EMBL/GenBank/DDBJ whole genome shotgun (WGS) entry which is preliminary data.</text>
</comment>
<feature type="region of interest" description="Disordered" evidence="2">
    <location>
        <begin position="1"/>
        <end position="25"/>
    </location>
</feature>
<dbReference type="EMBL" id="LVLJ01000203">
    <property type="protein sequence ID" value="OAE35288.1"/>
    <property type="molecule type" value="Genomic_DNA"/>
</dbReference>
<evidence type="ECO:0000256" key="2">
    <source>
        <dbReference type="SAM" id="MobiDB-lite"/>
    </source>
</evidence>
<reference evidence="3" key="1">
    <citation type="submission" date="2016-03" db="EMBL/GenBank/DDBJ databases">
        <title>Mechanisms controlling the formation of the plant cell surface in tip-growing cells are functionally conserved among land plants.</title>
        <authorList>
            <person name="Honkanen S."/>
            <person name="Jones V.A."/>
            <person name="Morieri G."/>
            <person name="Champion C."/>
            <person name="Hetherington A.J."/>
            <person name="Kelly S."/>
            <person name="Saint-Marcoux D."/>
            <person name="Proust H."/>
            <person name="Prescott H."/>
            <person name="Dolan L."/>
        </authorList>
    </citation>
    <scope>NUCLEOTIDE SEQUENCE [LARGE SCALE GENOMIC DNA]</scope>
    <source>
        <tissue evidence="3">Whole gametophyte</tissue>
    </source>
</reference>
<dbReference type="Proteomes" id="UP000077202">
    <property type="component" value="Unassembled WGS sequence"/>
</dbReference>
<accession>A0A176WQ86</accession>
<organism evidence="3 4">
    <name type="scientific">Marchantia polymorpha subsp. ruderalis</name>
    <dbReference type="NCBI Taxonomy" id="1480154"/>
    <lineage>
        <taxon>Eukaryota</taxon>
        <taxon>Viridiplantae</taxon>
        <taxon>Streptophyta</taxon>
        <taxon>Embryophyta</taxon>
        <taxon>Marchantiophyta</taxon>
        <taxon>Marchantiopsida</taxon>
        <taxon>Marchantiidae</taxon>
        <taxon>Marchantiales</taxon>
        <taxon>Marchantiaceae</taxon>
        <taxon>Marchantia</taxon>
    </lineage>
</organism>
<feature type="compositionally biased region" description="Basic and acidic residues" evidence="2">
    <location>
        <begin position="1"/>
        <end position="14"/>
    </location>
</feature>
<gene>
    <name evidence="3" type="ORF">AXG93_392s1370</name>
</gene>
<feature type="compositionally biased region" description="Polar residues" evidence="2">
    <location>
        <begin position="15"/>
        <end position="25"/>
    </location>
</feature>
<keyword evidence="1" id="KW-0175">Coiled coil</keyword>
<evidence type="ECO:0000313" key="3">
    <source>
        <dbReference type="EMBL" id="OAE35288.1"/>
    </source>
</evidence>
<keyword evidence="4" id="KW-1185">Reference proteome</keyword>
<protein>
    <submittedName>
        <fullName evidence="3">Uncharacterized protein</fullName>
    </submittedName>
</protein>
<evidence type="ECO:0000256" key="1">
    <source>
        <dbReference type="SAM" id="Coils"/>
    </source>
</evidence>
<name>A0A176WQ86_MARPO</name>
<feature type="coiled-coil region" evidence="1">
    <location>
        <begin position="96"/>
        <end position="154"/>
    </location>
</feature>
<sequence>MVDKMVEDVARETKVQQPETSHQTSTRTVILETGEDTLAEEIQSGGINAADMKCGPVMPLLWYLDSKMKKYARPSTIKSYVELVIGPELAAKAKAMAECEAARSSELKRLESLEANCNEMRSYRLAIKEQLDEMELKLSEMEEKNRKLAEHTNDALI</sequence>
<proteinExistence type="predicted"/>
<dbReference type="AlphaFoldDB" id="A0A176WQ86"/>